<reference evidence="1 2" key="1">
    <citation type="journal article" date="2016" name="Nat. Commun.">
        <title>Thousands of microbial genomes shed light on interconnected biogeochemical processes in an aquifer system.</title>
        <authorList>
            <person name="Anantharaman K."/>
            <person name="Brown C.T."/>
            <person name="Hug L.A."/>
            <person name="Sharon I."/>
            <person name="Castelle C.J."/>
            <person name="Probst A.J."/>
            <person name="Thomas B.C."/>
            <person name="Singh A."/>
            <person name="Wilkins M.J."/>
            <person name="Karaoz U."/>
            <person name="Brodie E.L."/>
            <person name="Williams K.H."/>
            <person name="Hubbard S.S."/>
            <person name="Banfield J.F."/>
        </authorList>
    </citation>
    <scope>NUCLEOTIDE SEQUENCE [LARGE SCALE GENOMIC DNA]</scope>
</reference>
<evidence type="ECO:0000313" key="1">
    <source>
        <dbReference type="EMBL" id="OGF63615.1"/>
    </source>
</evidence>
<accession>A0A1F5VJM9</accession>
<proteinExistence type="predicted"/>
<protein>
    <submittedName>
        <fullName evidence="1">Uncharacterized protein</fullName>
    </submittedName>
</protein>
<dbReference type="STRING" id="1817863.A2Y62_18845"/>
<organism evidence="1 2">
    <name type="scientific">Candidatus Fischerbacteria bacterium RBG_13_37_8</name>
    <dbReference type="NCBI Taxonomy" id="1817863"/>
    <lineage>
        <taxon>Bacteria</taxon>
        <taxon>Candidatus Fischeribacteriota</taxon>
    </lineage>
</organism>
<gene>
    <name evidence="1" type="ORF">A2Y62_18845</name>
</gene>
<dbReference type="Proteomes" id="UP000178943">
    <property type="component" value="Unassembled WGS sequence"/>
</dbReference>
<dbReference type="AlphaFoldDB" id="A0A1F5VJM9"/>
<evidence type="ECO:0000313" key="2">
    <source>
        <dbReference type="Proteomes" id="UP000178943"/>
    </source>
</evidence>
<name>A0A1F5VJM9_9BACT</name>
<comment type="caution">
    <text evidence="1">The sequence shown here is derived from an EMBL/GenBank/DDBJ whole genome shotgun (WGS) entry which is preliminary data.</text>
</comment>
<sequence>MKKEELKDNLKNSVQAHIKKSKKKLTKEHKALKMQVFLKHMGKKEFAITKKMRAAEKVIWDNEGYARTEKFYFDIKPFDTWDWQPAVYEEDFKMLCVGMETWLIDLFYQMKGIQREYGDNCEEGYLLAGYFHIIAVALKGILEYSGRLQRESHYDICEEIENTLVRIEPNWKEIQAENQESRECSCMDRSCVYCGPKYGEPIDEDLF</sequence>
<dbReference type="EMBL" id="MFGW01000159">
    <property type="protein sequence ID" value="OGF63615.1"/>
    <property type="molecule type" value="Genomic_DNA"/>
</dbReference>